<dbReference type="InterPro" id="IPR027417">
    <property type="entry name" value="P-loop_NTPase"/>
</dbReference>
<sequence>MALKFTTSANEAKVNGVKVLVYGPAGTGKTVMSSTAPGPILLSAESGLLSLKPKNLVRLYGENNPSICYDIPTIQISSVQDLTEAYNWCSQSKEANQFQTVCIDSLSEIAEVVLNNAKRQVKDPRQAYGELLEKMETTIRLFRDLQGKHVYMTSKLESYKDANGVVKNGPSMPGSKLGNNVPYFYDEVFRLGTNKTPQGESYRFLQTQPDLQYDAKDRSGALDSMEPPNLTHVFNKILGD</sequence>
<reference evidence="2" key="1">
    <citation type="submission" date="2020-04" db="EMBL/GenBank/DDBJ databases">
        <authorList>
            <person name="Ma R."/>
            <person name="Lai J."/>
            <person name="Yang Y."/>
            <person name="Jiao N."/>
            <person name="Zhang R."/>
        </authorList>
    </citation>
    <scope>NUCLEOTIDE SEQUENCE [LARGE SCALE GENOMIC DNA]</scope>
</reference>
<dbReference type="EMBL" id="MT345684">
    <property type="protein sequence ID" value="QJI53379.1"/>
    <property type="molecule type" value="Genomic_DNA"/>
</dbReference>
<evidence type="ECO:0000313" key="2">
    <source>
        <dbReference type="Proteomes" id="UP000503037"/>
    </source>
</evidence>
<evidence type="ECO:0000313" key="1">
    <source>
        <dbReference type="EMBL" id="QJI53379.1"/>
    </source>
</evidence>
<dbReference type="Pfam" id="PF13479">
    <property type="entry name" value="AAA_24"/>
    <property type="match status" value="1"/>
</dbReference>
<keyword evidence="2" id="KW-1185">Reference proteome</keyword>
<name>A0A6M3YN94_9CAUD</name>
<dbReference type="Proteomes" id="UP000503037">
    <property type="component" value="Segment"/>
</dbReference>
<gene>
    <name evidence="1" type="ORF">vBAcoSR7M_57</name>
</gene>
<organism evidence="1 2">
    <name type="scientific">Alteromonas phage vB_AcoS-R7M</name>
    <dbReference type="NCBI Taxonomy" id="2729541"/>
    <lineage>
        <taxon>Viruses</taxon>
        <taxon>Duplodnaviria</taxon>
        <taxon>Heunggongvirae</taxon>
        <taxon>Uroviricota</taxon>
        <taxon>Caudoviricetes</taxon>
        <taxon>Queuovirinae</taxon>
        <taxon>Amoyvirus</taxon>
        <taxon>Amoyvirus R7M</taxon>
    </lineage>
</organism>
<protein>
    <submittedName>
        <fullName evidence="1">ATPase</fullName>
    </submittedName>
</protein>
<dbReference type="SUPFAM" id="SSF52540">
    <property type="entry name" value="P-loop containing nucleoside triphosphate hydrolases"/>
    <property type="match status" value="1"/>
</dbReference>
<proteinExistence type="predicted"/>
<accession>A0A6M3YN94</accession>